<evidence type="ECO:0000256" key="6">
    <source>
        <dbReference type="ARBA" id="ARBA00023175"/>
    </source>
</evidence>
<dbReference type="Gene3D" id="3.30.740.10">
    <property type="entry name" value="Protein Inhibitor Of Neuronal Nitric Oxide Synthase"/>
    <property type="match status" value="1"/>
</dbReference>
<keyword evidence="4 8" id="KW-0493">Microtubule</keyword>
<evidence type="ECO:0000256" key="2">
    <source>
        <dbReference type="ARBA" id="ARBA00010156"/>
    </source>
</evidence>
<dbReference type="PANTHER" id="PTHR11886:SF35">
    <property type="entry name" value="DYNEIN LIGHT CHAIN"/>
    <property type="match status" value="1"/>
</dbReference>
<dbReference type="PROSITE" id="PS01239">
    <property type="entry name" value="DYNEIN_LIGHT_1"/>
    <property type="match status" value="1"/>
</dbReference>
<evidence type="ECO:0000256" key="5">
    <source>
        <dbReference type="ARBA" id="ARBA00023017"/>
    </source>
</evidence>
<protein>
    <recommendedName>
        <fullName evidence="8">Dynein light chain</fullName>
    </recommendedName>
</protein>
<dbReference type="AlphaFoldDB" id="A0A5A8DZW6"/>
<dbReference type="Pfam" id="PF01221">
    <property type="entry name" value="Dynein_light"/>
    <property type="match status" value="1"/>
</dbReference>
<dbReference type="GO" id="GO:0005868">
    <property type="term" value="C:cytoplasmic dynein complex"/>
    <property type="evidence" value="ECO:0007669"/>
    <property type="project" value="TreeGrafter"/>
</dbReference>
<evidence type="ECO:0000256" key="3">
    <source>
        <dbReference type="ARBA" id="ARBA00022490"/>
    </source>
</evidence>
<reference evidence="9 10" key="1">
    <citation type="submission" date="2019-07" db="EMBL/GenBank/DDBJ databases">
        <title>Genomes of Cafeteria roenbergensis.</title>
        <authorList>
            <person name="Fischer M.G."/>
            <person name="Hackl T."/>
            <person name="Roman M."/>
        </authorList>
    </citation>
    <scope>NUCLEOTIDE SEQUENCE [LARGE SCALE GENOMIC DNA]</scope>
    <source>
        <strain evidence="9 10">RCC970-E3</strain>
    </source>
</reference>
<keyword evidence="3 8" id="KW-0963">Cytoplasm</keyword>
<dbReference type="CDD" id="cd21450">
    <property type="entry name" value="DLC-like_DYNLL1-like"/>
    <property type="match status" value="1"/>
</dbReference>
<organism evidence="9 10">
    <name type="scientific">Cafeteria roenbergensis</name>
    <name type="common">Marine flagellate</name>
    <dbReference type="NCBI Taxonomy" id="33653"/>
    <lineage>
        <taxon>Eukaryota</taxon>
        <taxon>Sar</taxon>
        <taxon>Stramenopiles</taxon>
        <taxon>Bigyra</taxon>
        <taxon>Opalozoa</taxon>
        <taxon>Bicosoecida</taxon>
        <taxon>Cafeteriaceae</taxon>
        <taxon>Cafeteria</taxon>
    </lineage>
</organism>
<keyword evidence="7 8" id="KW-0206">Cytoskeleton</keyword>
<sequence length="91" mass="10526">MWGAKVLWPADMPDDMLRMAVEQSKLEIDKITDWQADGDAAVAAVRDKFNETFGRHWHCVMGKHFGSLVTHESRRMCFFYYGDKAVLLFKA</sequence>
<comment type="subcellular location">
    <subcellularLocation>
        <location evidence="1 8">Cytoplasm</location>
        <location evidence="1 8">Cytoskeleton</location>
    </subcellularLocation>
</comment>
<dbReference type="InterPro" id="IPR019763">
    <property type="entry name" value="Dynein_light_1/2_CS"/>
</dbReference>
<gene>
    <name evidence="9" type="ORF">FNF28_01057</name>
</gene>
<dbReference type="SUPFAM" id="SSF54648">
    <property type="entry name" value="DLC"/>
    <property type="match status" value="1"/>
</dbReference>
<keyword evidence="6 8" id="KW-0505">Motor protein</keyword>
<evidence type="ECO:0000256" key="4">
    <source>
        <dbReference type="ARBA" id="ARBA00022701"/>
    </source>
</evidence>
<keyword evidence="5 8" id="KW-0243">Dynein</keyword>
<dbReference type="SMART" id="SM01375">
    <property type="entry name" value="Dynein_light"/>
    <property type="match status" value="1"/>
</dbReference>
<dbReference type="GO" id="GO:0045505">
    <property type="term" value="F:dynein intermediate chain binding"/>
    <property type="evidence" value="ECO:0007669"/>
    <property type="project" value="TreeGrafter"/>
</dbReference>
<comment type="caution">
    <text evidence="9">The sequence shown here is derived from an EMBL/GenBank/DDBJ whole genome shotgun (WGS) entry which is preliminary data.</text>
</comment>
<dbReference type="EMBL" id="VLTL01000009">
    <property type="protein sequence ID" value="KAA0171052.1"/>
    <property type="molecule type" value="Genomic_DNA"/>
</dbReference>
<dbReference type="PANTHER" id="PTHR11886">
    <property type="entry name" value="DYNEIN LIGHT CHAIN"/>
    <property type="match status" value="1"/>
</dbReference>
<dbReference type="GO" id="GO:0007017">
    <property type="term" value="P:microtubule-based process"/>
    <property type="evidence" value="ECO:0007669"/>
    <property type="project" value="InterPro"/>
</dbReference>
<dbReference type="InterPro" id="IPR001372">
    <property type="entry name" value="Dynein_light_chain_typ-1/2"/>
</dbReference>
<evidence type="ECO:0000256" key="7">
    <source>
        <dbReference type="ARBA" id="ARBA00023212"/>
    </source>
</evidence>
<proteinExistence type="inferred from homology"/>
<evidence type="ECO:0000313" key="10">
    <source>
        <dbReference type="Proteomes" id="UP000324907"/>
    </source>
</evidence>
<comment type="similarity">
    <text evidence="2 8">Belongs to the dynein light chain family.</text>
</comment>
<evidence type="ECO:0000313" key="9">
    <source>
        <dbReference type="EMBL" id="KAA0171052.1"/>
    </source>
</evidence>
<accession>A0A5A8DZW6</accession>
<dbReference type="GO" id="GO:0005874">
    <property type="term" value="C:microtubule"/>
    <property type="evidence" value="ECO:0007669"/>
    <property type="project" value="UniProtKB-KW"/>
</dbReference>
<dbReference type="Proteomes" id="UP000324907">
    <property type="component" value="Unassembled WGS sequence"/>
</dbReference>
<evidence type="ECO:0000256" key="1">
    <source>
        <dbReference type="ARBA" id="ARBA00004245"/>
    </source>
</evidence>
<dbReference type="InterPro" id="IPR037177">
    <property type="entry name" value="DLC_sf"/>
</dbReference>
<name>A0A5A8DZW6_CAFRO</name>
<evidence type="ECO:0000256" key="8">
    <source>
        <dbReference type="RuleBase" id="RU365010"/>
    </source>
</evidence>